<evidence type="ECO:0000313" key="1">
    <source>
        <dbReference type="EMBL" id="SDC27438.1"/>
    </source>
</evidence>
<dbReference type="NCBIfam" id="TIGR01509">
    <property type="entry name" value="HAD-SF-IA-v3"/>
    <property type="match status" value="1"/>
</dbReference>
<dbReference type="InterPro" id="IPR023198">
    <property type="entry name" value="PGP-like_dom2"/>
</dbReference>
<dbReference type="SFLD" id="SFLDG01129">
    <property type="entry name" value="C1.5:_HAD__Beta-PGM__Phosphata"/>
    <property type="match status" value="1"/>
</dbReference>
<dbReference type="SUPFAM" id="SSF56784">
    <property type="entry name" value="HAD-like"/>
    <property type="match status" value="1"/>
</dbReference>
<dbReference type="EMBL" id="FMZA01000005">
    <property type="protein sequence ID" value="SDC27438.1"/>
    <property type="molecule type" value="Genomic_DNA"/>
</dbReference>
<dbReference type="PRINTS" id="PR00413">
    <property type="entry name" value="HADHALOGNASE"/>
</dbReference>
<keyword evidence="2" id="KW-1185">Reference proteome</keyword>
<dbReference type="InterPro" id="IPR036412">
    <property type="entry name" value="HAD-like_sf"/>
</dbReference>
<dbReference type="Pfam" id="PF13419">
    <property type="entry name" value="HAD_2"/>
    <property type="match status" value="1"/>
</dbReference>
<organism evidence="1 2">
    <name type="scientific">Melghirimyces thermohalophilus</name>
    <dbReference type="NCBI Taxonomy" id="1236220"/>
    <lineage>
        <taxon>Bacteria</taxon>
        <taxon>Bacillati</taxon>
        <taxon>Bacillota</taxon>
        <taxon>Bacilli</taxon>
        <taxon>Bacillales</taxon>
        <taxon>Thermoactinomycetaceae</taxon>
        <taxon>Melghirimyces</taxon>
    </lineage>
</organism>
<dbReference type="SFLD" id="SFLDS00003">
    <property type="entry name" value="Haloacid_Dehalogenase"/>
    <property type="match status" value="1"/>
</dbReference>
<evidence type="ECO:0000313" key="2">
    <source>
        <dbReference type="Proteomes" id="UP000199387"/>
    </source>
</evidence>
<dbReference type="Gene3D" id="3.40.50.1000">
    <property type="entry name" value="HAD superfamily/HAD-like"/>
    <property type="match status" value="1"/>
</dbReference>
<dbReference type="Proteomes" id="UP000199387">
    <property type="component" value="Unassembled WGS sequence"/>
</dbReference>
<proteinExistence type="predicted"/>
<dbReference type="InterPro" id="IPR006439">
    <property type="entry name" value="HAD-SF_hydro_IA"/>
</dbReference>
<sequence>MIRALLFDFDGTLADTLPLIYRCFREMWVEIDGRERSDQEIMNHFGPPEEEIIRREVPAEQLEYTLHRFYTLYAELHPEEVRLETAIHRLLRHLKTHGYQVGVVTGKGRRSAEISLSHLGMEEMVDTLVTGSEVNRYKPHPEGIKTALEHLGHSPEEAVFIGDSSADVRAGKAGGLATIGVRWFPGADPRPFDPMPDQVVASPEELMSWLERKTGG</sequence>
<dbReference type="OrthoDB" id="9792518at2"/>
<accession>A0A1G6K996</accession>
<dbReference type="STRING" id="1236220.SAMN04488112_105129"/>
<dbReference type="Gene3D" id="1.10.150.240">
    <property type="entry name" value="Putative phosphatase, domain 2"/>
    <property type="match status" value="1"/>
</dbReference>
<gene>
    <name evidence="1" type="ORF">SAMN04488112_105129</name>
</gene>
<dbReference type="NCBIfam" id="TIGR01549">
    <property type="entry name" value="HAD-SF-IA-v1"/>
    <property type="match status" value="1"/>
</dbReference>
<dbReference type="InterPro" id="IPR041492">
    <property type="entry name" value="HAD_2"/>
</dbReference>
<dbReference type="SFLD" id="SFLDG01135">
    <property type="entry name" value="C1.5.6:_HAD__Beta-PGM__Phospha"/>
    <property type="match status" value="1"/>
</dbReference>
<dbReference type="RefSeq" id="WP_091567297.1">
    <property type="nucleotide sequence ID" value="NZ_FMZA01000005.1"/>
</dbReference>
<dbReference type="PANTHER" id="PTHR43434:SF1">
    <property type="entry name" value="PHOSPHOGLYCOLATE PHOSPHATASE"/>
    <property type="match status" value="1"/>
</dbReference>
<dbReference type="GO" id="GO:0008967">
    <property type="term" value="F:phosphoglycolate phosphatase activity"/>
    <property type="evidence" value="ECO:0007669"/>
    <property type="project" value="TreeGrafter"/>
</dbReference>
<dbReference type="GO" id="GO:0005829">
    <property type="term" value="C:cytosol"/>
    <property type="evidence" value="ECO:0007669"/>
    <property type="project" value="TreeGrafter"/>
</dbReference>
<name>A0A1G6K996_9BACL</name>
<dbReference type="PANTHER" id="PTHR43434">
    <property type="entry name" value="PHOSPHOGLYCOLATE PHOSPHATASE"/>
    <property type="match status" value="1"/>
</dbReference>
<dbReference type="InterPro" id="IPR050155">
    <property type="entry name" value="HAD-like_hydrolase_sf"/>
</dbReference>
<dbReference type="AlphaFoldDB" id="A0A1G6K996"/>
<dbReference type="GO" id="GO:0006281">
    <property type="term" value="P:DNA repair"/>
    <property type="evidence" value="ECO:0007669"/>
    <property type="project" value="TreeGrafter"/>
</dbReference>
<protein>
    <submittedName>
        <fullName evidence="1">Pyrophosphatase PpaX</fullName>
    </submittedName>
</protein>
<reference evidence="1 2" key="1">
    <citation type="submission" date="2016-10" db="EMBL/GenBank/DDBJ databases">
        <authorList>
            <person name="de Groot N.N."/>
        </authorList>
    </citation>
    <scope>NUCLEOTIDE SEQUENCE [LARGE SCALE GENOMIC DNA]</scope>
    <source>
        <strain evidence="1 2">DSM 45514</strain>
    </source>
</reference>
<dbReference type="InterPro" id="IPR023214">
    <property type="entry name" value="HAD_sf"/>
</dbReference>